<comment type="caution">
    <text evidence="6">The sequence shown here is derived from an EMBL/GenBank/DDBJ whole genome shotgun (WGS) entry which is preliminary data.</text>
</comment>
<organism evidence="6 7">
    <name type="scientific">Roseateles aquatilis</name>
    <dbReference type="NCBI Taxonomy" id="431061"/>
    <lineage>
        <taxon>Bacteria</taxon>
        <taxon>Pseudomonadati</taxon>
        <taxon>Pseudomonadota</taxon>
        <taxon>Betaproteobacteria</taxon>
        <taxon>Burkholderiales</taxon>
        <taxon>Sphaerotilaceae</taxon>
        <taxon>Roseateles</taxon>
    </lineage>
</organism>
<comment type="subcellular location">
    <subcellularLocation>
        <location evidence="1">Cytoplasm</location>
        <location evidence="1">Cytosol</location>
    </subcellularLocation>
</comment>
<keyword evidence="4" id="KW-0143">Chaperone</keyword>
<reference evidence="6 7" key="1">
    <citation type="journal article" date="2008" name="Int. J. Syst. Evol. Microbiol.">
        <title>Description of Roseateles aquatilis sp. nov. and Roseateles terrae sp. nov., in the class Betaproteobacteria, and emended description of the genus Roseateles.</title>
        <authorList>
            <person name="Gomila M."/>
            <person name="Bowien B."/>
            <person name="Falsen E."/>
            <person name="Moore E.R."/>
            <person name="Lalucat J."/>
        </authorList>
    </citation>
    <scope>NUCLEOTIDE SEQUENCE [LARGE SCALE GENOMIC DNA]</scope>
    <source>
        <strain evidence="6 7">CCUG 48205</strain>
    </source>
</reference>
<keyword evidence="3" id="KW-1005">Bacterial flagellum biogenesis</keyword>
<dbReference type="AlphaFoldDB" id="A0A246JKK5"/>
<dbReference type="Pfam" id="PF05400">
    <property type="entry name" value="FliT"/>
    <property type="match status" value="1"/>
</dbReference>
<dbReference type="Gene3D" id="1.20.58.380">
    <property type="entry name" value="Flagellar protein flit"/>
    <property type="match status" value="1"/>
</dbReference>
<protein>
    <recommendedName>
        <fullName evidence="5">Flagellar protein FliT</fullName>
    </recommendedName>
</protein>
<evidence type="ECO:0000313" key="7">
    <source>
        <dbReference type="Proteomes" id="UP000197468"/>
    </source>
</evidence>
<dbReference type="InterPro" id="IPR008622">
    <property type="entry name" value="FliT"/>
</dbReference>
<evidence type="ECO:0000313" key="6">
    <source>
        <dbReference type="EMBL" id="OWQ93141.1"/>
    </source>
</evidence>
<evidence type="ECO:0000256" key="5">
    <source>
        <dbReference type="ARBA" id="ARBA00093797"/>
    </source>
</evidence>
<keyword evidence="7" id="KW-1185">Reference proteome</keyword>
<keyword evidence="2" id="KW-0963">Cytoplasm</keyword>
<evidence type="ECO:0000256" key="2">
    <source>
        <dbReference type="ARBA" id="ARBA00022490"/>
    </source>
</evidence>
<gene>
    <name evidence="6" type="ORF">CDN99_01170</name>
</gene>
<accession>A0A246JKK5</accession>
<evidence type="ECO:0000256" key="4">
    <source>
        <dbReference type="ARBA" id="ARBA00023186"/>
    </source>
</evidence>
<dbReference type="Proteomes" id="UP000197468">
    <property type="component" value="Unassembled WGS sequence"/>
</dbReference>
<evidence type="ECO:0000256" key="3">
    <source>
        <dbReference type="ARBA" id="ARBA00022795"/>
    </source>
</evidence>
<name>A0A246JKK5_9BURK</name>
<sequence length="107" mass="11860">MLSSTPVTARLQMLGERLRDACATRNWTALTRADAELAQLLGALDGAALSPGERGALQRLRALHEQVRGECQRELDRVGEALAQMRQQRQGWSAYAQSHDWGMETQA</sequence>
<dbReference type="EMBL" id="NIOF01000001">
    <property type="protein sequence ID" value="OWQ93141.1"/>
    <property type="molecule type" value="Genomic_DNA"/>
</dbReference>
<evidence type="ECO:0000256" key="1">
    <source>
        <dbReference type="ARBA" id="ARBA00004514"/>
    </source>
</evidence>
<proteinExistence type="predicted"/>